<dbReference type="SUPFAM" id="SSF52087">
    <property type="entry name" value="CRAL/TRIO domain"/>
    <property type="match status" value="1"/>
</dbReference>
<dbReference type="Pfam" id="PF13716">
    <property type="entry name" value="CRAL_TRIO_2"/>
    <property type="match status" value="1"/>
</dbReference>
<dbReference type="GO" id="GO:0005737">
    <property type="term" value="C:cytoplasm"/>
    <property type="evidence" value="ECO:0007669"/>
    <property type="project" value="TreeGrafter"/>
</dbReference>
<evidence type="ECO:0000313" key="6">
    <source>
        <dbReference type="EMBL" id="CAF0750342.1"/>
    </source>
</evidence>
<proteinExistence type="predicted"/>
<feature type="region of interest" description="Disordered" evidence="2">
    <location>
        <begin position="1419"/>
        <end position="1448"/>
    </location>
</feature>
<feature type="region of interest" description="Disordered" evidence="2">
    <location>
        <begin position="897"/>
        <end position="924"/>
    </location>
</feature>
<evidence type="ECO:0000256" key="1">
    <source>
        <dbReference type="ARBA" id="ARBA00022658"/>
    </source>
</evidence>
<dbReference type="CDD" id="cd00160">
    <property type="entry name" value="RhoGEF"/>
    <property type="match status" value="1"/>
</dbReference>
<dbReference type="SMART" id="SM00233">
    <property type="entry name" value="PH"/>
    <property type="match status" value="1"/>
</dbReference>
<dbReference type="CDD" id="cd00170">
    <property type="entry name" value="SEC14"/>
    <property type="match status" value="1"/>
</dbReference>
<dbReference type="InterPro" id="IPR011993">
    <property type="entry name" value="PH-like_dom_sf"/>
</dbReference>
<dbReference type="Gene3D" id="2.30.29.30">
    <property type="entry name" value="Pleckstrin-homology domain (PH domain)/Phosphotyrosine-binding domain (PTB)"/>
    <property type="match status" value="1"/>
</dbReference>
<organism evidence="6 7">
    <name type="scientific">Brachionus calyciflorus</name>
    <dbReference type="NCBI Taxonomy" id="104777"/>
    <lineage>
        <taxon>Eukaryota</taxon>
        <taxon>Metazoa</taxon>
        <taxon>Spiralia</taxon>
        <taxon>Gnathifera</taxon>
        <taxon>Rotifera</taxon>
        <taxon>Eurotatoria</taxon>
        <taxon>Monogononta</taxon>
        <taxon>Pseudotrocha</taxon>
        <taxon>Ploima</taxon>
        <taxon>Brachionidae</taxon>
        <taxon>Brachionus</taxon>
    </lineage>
</organism>
<name>A0A813P9W3_9BILA</name>
<dbReference type="InterPro" id="IPR000219">
    <property type="entry name" value="DH_dom"/>
</dbReference>
<feature type="domain" description="PH" evidence="3">
    <location>
        <begin position="1271"/>
        <end position="1302"/>
    </location>
</feature>
<keyword evidence="1" id="KW-0344">Guanine-nucleotide releasing factor</keyword>
<dbReference type="InterPro" id="IPR001251">
    <property type="entry name" value="CRAL-TRIO_dom"/>
</dbReference>
<feature type="compositionally biased region" description="Polar residues" evidence="2">
    <location>
        <begin position="1419"/>
        <end position="1442"/>
    </location>
</feature>
<dbReference type="GO" id="GO:0019898">
    <property type="term" value="C:extrinsic component of membrane"/>
    <property type="evidence" value="ECO:0007669"/>
    <property type="project" value="TreeGrafter"/>
</dbReference>
<evidence type="ECO:0000259" key="4">
    <source>
        <dbReference type="PROSITE" id="PS50010"/>
    </source>
</evidence>
<dbReference type="InterPro" id="IPR035899">
    <property type="entry name" value="DBL_dom_sf"/>
</dbReference>
<evidence type="ECO:0000259" key="5">
    <source>
        <dbReference type="PROSITE" id="PS50191"/>
    </source>
</evidence>
<dbReference type="InterPro" id="IPR036865">
    <property type="entry name" value="CRAL-TRIO_dom_sf"/>
</dbReference>
<evidence type="ECO:0000259" key="3">
    <source>
        <dbReference type="PROSITE" id="PS50003"/>
    </source>
</evidence>
<dbReference type="OrthoDB" id="10004999at2759"/>
<protein>
    <submittedName>
        <fullName evidence="6">Uncharacterized protein</fullName>
    </submittedName>
</protein>
<dbReference type="SUPFAM" id="SSF50729">
    <property type="entry name" value="PH domain-like"/>
    <property type="match status" value="1"/>
</dbReference>
<feature type="domain" description="DH" evidence="4">
    <location>
        <begin position="930"/>
        <end position="1110"/>
    </location>
</feature>
<gene>
    <name evidence="6" type="ORF">OXX778_LOCUS3879</name>
</gene>
<dbReference type="Gene3D" id="1.20.900.10">
    <property type="entry name" value="Dbl homology (DH) domain"/>
    <property type="match status" value="1"/>
</dbReference>
<dbReference type="InterPro" id="IPR001849">
    <property type="entry name" value="PH_domain"/>
</dbReference>
<feature type="region of interest" description="Disordered" evidence="2">
    <location>
        <begin position="1348"/>
        <end position="1372"/>
    </location>
</feature>
<evidence type="ECO:0000256" key="2">
    <source>
        <dbReference type="SAM" id="MobiDB-lite"/>
    </source>
</evidence>
<dbReference type="Gene3D" id="3.40.525.10">
    <property type="entry name" value="CRAL-TRIO lipid binding domain"/>
    <property type="match status" value="1"/>
</dbReference>
<keyword evidence="7" id="KW-1185">Reference proteome</keyword>
<sequence>MSSLTASINSLNIVSNYDLVTSETNEIDSDSASITKEDININKILQINNLEIPIESIQSTGNKRVIKTLFRFIKNSKKNEKKNAISSSINNLNQNTIKEKSKKLNKLRPSKSIAFLNAISDSQLSSDESEATRIGKSRKTNRHSSIKLLSKKNFDTFKNRNNRKDRSFTLVNRSNILSHSFSTTSSLSNRSKSINDEFNKNNRYSITSKELTWYKLEELDDYYKILEHVMEETSANILNVIEIIQEKFIILTGGCTRNGSLLFTFTDNCNNKEIKVENYRKAIDYFCNIPSESDKQTGFSILIDRRNDKWSSVKNVLILIQDYFPAKLNTIFILRPQSYFQRVLSSILFQEDSLNESVNLNFNNQSIKNQQIQPFNIKICKSLEELYESIDKENLTTEFGGSIHYRHQEWIEQRQFIEKLSSNVNECVSNLKQFIKSMEETDFPNDVSSTQILIDTQLKERTDLLSTVQSTKRFGETVLNLIEKTSKIDMYENKTEKYSALTPDIRIHYQTVFNLLKLMEESQRTLEMFWNNHFIRLNKCLDLRKFEQKFKDVRINILQIYEKLSSINDENIELEQDYDNFISLLQVLNEQSKSAFEEAFNLYNQGIELLLSNKKNFKLNNLLVEESEKSNNIDSGVESSTNDLNSLKNLNLNCINLDTNNNNNKSEMVFAKQESCNTGYCVDSVEPKCSELKRLIDEFKSSYLKKLNNLKINKSLSQKLNLAKEVYEKGLRLLNDQELVNLNQDKSKRYLSEIDQWLKEYEKLDLYNTKLSNETSSEEDTTTLSSFDMEVNFENKTKQSVSVKNFEVVTSQLKSLSQMFDKRKEHLCKTPVIIKPVQRVEPQQFQNTVSKRDNSKNKIFDVDNFYENPKPKRTLSNAESFQTLGLLNKNFKKANRIQKPRKLSNGSSSSSMNENEEDEMEEQKKLNEKKIKHILNELIETERIYVSELKLIIDGYLNTLTDSENQNLIPSFVLINKDLLFSNIKEIYKFHNKIFLKELEERMDSIPKICKLFIDCKQNFYLYSTYCLNKPNSEEIWREYCVNCPFFKSIQLSLGLKLPLDTYLLKPVQRISKYQLLLKELKKVCSLDDRDFVDESIESMLDVVNNLNDVMHASFIVGFNLDMKSNGRLLKRDQLLMTKVKRNLNNKTSSAAMNVVNRFQMNSKTVEIFLFEKAILICKRKTDDLPHNQQSPVQISLVNNTSVNSTFSQTSLNNTISSNSSSLMSSSSSTFSSTASSNSVFNFQYFYQFKEAIKTNEIGLTENLKNDKKKFEIWTDSFSYIFEASSENEKQLWINQVKILLENQLNEIKSKYQTIKLESLSKLVNNNNIIPANLGKTQSFKINTSSLSTPVSMRSTSTSSSSNRTNSCDYDFDPEADADTDFTNEFSNFVSRKNNDKTNVQHIFLPKSSDKLVTDELTNKSNPNTSISSITFSSKAKSNSLLSIEHGK</sequence>
<dbReference type="Pfam" id="PF00621">
    <property type="entry name" value="RhoGEF"/>
    <property type="match status" value="1"/>
</dbReference>
<dbReference type="PROSITE" id="PS50191">
    <property type="entry name" value="CRAL_TRIO"/>
    <property type="match status" value="1"/>
</dbReference>
<comment type="caution">
    <text evidence="6">The sequence shown here is derived from an EMBL/GenBank/DDBJ whole genome shotgun (WGS) entry which is preliminary data.</text>
</comment>
<reference evidence="6" key="1">
    <citation type="submission" date="2021-02" db="EMBL/GenBank/DDBJ databases">
        <authorList>
            <person name="Nowell W R."/>
        </authorList>
    </citation>
    <scope>NUCLEOTIDE SEQUENCE</scope>
    <source>
        <strain evidence="6">Ploen Becks lab</strain>
    </source>
</reference>
<dbReference type="PROSITE" id="PS50003">
    <property type="entry name" value="PH_DOMAIN"/>
    <property type="match status" value="1"/>
</dbReference>
<accession>A0A813P9W3</accession>
<dbReference type="Proteomes" id="UP000663879">
    <property type="component" value="Unassembled WGS sequence"/>
</dbReference>
<feature type="compositionally biased region" description="Low complexity" evidence="2">
    <location>
        <begin position="904"/>
        <end position="913"/>
    </location>
</feature>
<dbReference type="SUPFAM" id="SSF48065">
    <property type="entry name" value="DBL homology domain (DH-domain)"/>
    <property type="match status" value="1"/>
</dbReference>
<dbReference type="Pfam" id="PF22697">
    <property type="entry name" value="SOS1_NGEF_PH"/>
    <property type="match status" value="1"/>
</dbReference>
<evidence type="ECO:0000313" key="7">
    <source>
        <dbReference type="Proteomes" id="UP000663879"/>
    </source>
</evidence>
<dbReference type="GO" id="GO:0005085">
    <property type="term" value="F:guanyl-nucleotide exchange factor activity"/>
    <property type="evidence" value="ECO:0007669"/>
    <property type="project" value="UniProtKB-KW"/>
</dbReference>
<dbReference type="SMART" id="SM00325">
    <property type="entry name" value="RhoGEF"/>
    <property type="match status" value="1"/>
</dbReference>
<dbReference type="InterPro" id="IPR051336">
    <property type="entry name" value="RhoGEF_Guanine_NuclExch_SF"/>
</dbReference>
<feature type="compositionally biased region" description="Low complexity" evidence="2">
    <location>
        <begin position="1348"/>
        <end position="1367"/>
    </location>
</feature>
<dbReference type="PROSITE" id="PS50010">
    <property type="entry name" value="DH_2"/>
    <property type="match status" value="1"/>
</dbReference>
<dbReference type="EMBL" id="CAJNOC010000361">
    <property type="protein sequence ID" value="CAF0750342.1"/>
    <property type="molecule type" value="Genomic_DNA"/>
</dbReference>
<dbReference type="InterPro" id="IPR055251">
    <property type="entry name" value="SOS1_NGEF_PH"/>
</dbReference>
<feature type="domain" description="CRAL-TRIO" evidence="5">
    <location>
        <begin position="294"/>
        <end position="407"/>
    </location>
</feature>
<dbReference type="PANTHER" id="PTHR22826">
    <property type="entry name" value="RHO GUANINE EXCHANGE FACTOR-RELATED"/>
    <property type="match status" value="1"/>
</dbReference>